<evidence type="ECO:0000256" key="2">
    <source>
        <dbReference type="SAM" id="Phobius"/>
    </source>
</evidence>
<dbReference type="AlphaFoldDB" id="A0A5K3F340"/>
<sequence>MIFQSTTARVRCVLYSQIVFVASLIVMGLLLVVGSACSFSNLYWNCPVLNVYYAVSWLCLAIGILQILLGCIIAVFLYLQPRCAKRDKLVLIGPEGNQLGEICESPVHSVSHGKWTIHLNSALRNTSREGRCLCCQSVATNFITWFRPVAIIFLLLMAGHLAAISLTAAFILRAQEADTGLVAEVSNIFVEAKPFYLQTSSDVSESAAARCWLPLESDRSCCGARSVQDWIGDPLHTNNLAGDAAENHNLEVIMKRCRCYKEKPSVCKNTTLVFPTNHSTHALVYSRGCSEVVYGDILRDLHVFRLLVPTSLCVVMIACLLSVIVTLRVANLELGDAESPSLTTAIHGRANVKDTPPQTDQKPKRLSSVAGPALRKLNFEGDSY</sequence>
<feature type="region of interest" description="Disordered" evidence="1">
    <location>
        <begin position="345"/>
        <end position="367"/>
    </location>
</feature>
<keyword evidence="2" id="KW-1133">Transmembrane helix</keyword>
<dbReference type="WBParaSite" id="MCU_005060-RA">
    <property type="protein sequence ID" value="MCU_005060-RA"/>
    <property type="gene ID" value="MCU_005060"/>
</dbReference>
<keyword evidence="2" id="KW-0812">Transmembrane</keyword>
<feature type="transmembrane region" description="Helical" evidence="2">
    <location>
        <begin position="12"/>
        <end position="34"/>
    </location>
</feature>
<protein>
    <submittedName>
        <fullName evidence="3">Tetraspanin</fullName>
    </submittedName>
</protein>
<feature type="transmembrane region" description="Helical" evidence="2">
    <location>
        <begin position="54"/>
        <end position="79"/>
    </location>
</feature>
<reference evidence="3" key="1">
    <citation type="submission" date="2019-11" db="UniProtKB">
        <authorList>
            <consortium name="WormBaseParasite"/>
        </authorList>
    </citation>
    <scope>IDENTIFICATION</scope>
</reference>
<proteinExistence type="predicted"/>
<evidence type="ECO:0000313" key="3">
    <source>
        <dbReference type="WBParaSite" id="MCU_005060-RA"/>
    </source>
</evidence>
<feature type="transmembrane region" description="Helical" evidence="2">
    <location>
        <begin position="306"/>
        <end position="327"/>
    </location>
</feature>
<feature type="transmembrane region" description="Helical" evidence="2">
    <location>
        <begin position="149"/>
        <end position="172"/>
    </location>
</feature>
<accession>A0A5K3F340</accession>
<name>A0A5K3F340_MESCO</name>
<keyword evidence="2" id="KW-0472">Membrane</keyword>
<organism evidence="3">
    <name type="scientific">Mesocestoides corti</name>
    <name type="common">Flatworm</name>
    <dbReference type="NCBI Taxonomy" id="53468"/>
    <lineage>
        <taxon>Eukaryota</taxon>
        <taxon>Metazoa</taxon>
        <taxon>Spiralia</taxon>
        <taxon>Lophotrochozoa</taxon>
        <taxon>Platyhelminthes</taxon>
        <taxon>Cestoda</taxon>
        <taxon>Eucestoda</taxon>
        <taxon>Cyclophyllidea</taxon>
        <taxon>Mesocestoididae</taxon>
        <taxon>Mesocestoides</taxon>
    </lineage>
</organism>
<evidence type="ECO:0000256" key="1">
    <source>
        <dbReference type="SAM" id="MobiDB-lite"/>
    </source>
</evidence>